<name>A0ABW4AWX7_9GAMM</name>
<dbReference type="Gene3D" id="6.10.340.10">
    <property type="match status" value="1"/>
</dbReference>
<dbReference type="SMART" id="SM00283">
    <property type="entry name" value="MA"/>
    <property type="match status" value="1"/>
</dbReference>
<comment type="caution">
    <text evidence="8">The sequence shown here is derived from an EMBL/GenBank/DDBJ whole genome shotgun (WGS) entry which is preliminary data.</text>
</comment>
<evidence type="ECO:0000256" key="4">
    <source>
        <dbReference type="PROSITE-ProRule" id="PRU00284"/>
    </source>
</evidence>
<dbReference type="CDD" id="cd11386">
    <property type="entry name" value="MCP_signal"/>
    <property type="match status" value="1"/>
</dbReference>
<dbReference type="RefSeq" id="WP_377365472.1">
    <property type="nucleotide sequence ID" value="NZ_JBHTMN010000004.1"/>
</dbReference>
<keyword evidence="2 4" id="KW-0807">Transducer</keyword>
<dbReference type="Pfam" id="PF00015">
    <property type="entry name" value="MCPsignal"/>
    <property type="match status" value="1"/>
</dbReference>
<keyword evidence="5" id="KW-0472">Membrane</keyword>
<evidence type="ECO:0000313" key="9">
    <source>
        <dbReference type="Proteomes" id="UP001597059"/>
    </source>
</evidence>
<dbReference type="PROSITE" id="PS50111">
    <property type="entry name" value="CHEMOTAXIS_TRANSDUC_2"/>
    <property type="match status" value="1"/>
</dbReference>
<dbReference type="InterPro" id="IPR004089">
    <property type="entry name" value="MCPsignal_dom"/>
</dbReference>
<dbReference type="SUPFAM" id="SSF58104">
    <property type="entry name" value="Methyl-accepting chemotaxis protein (MCP) signaling domain"/>
    <property type="match status" value="1"/>
</dbReference>
<evidence type="ECO:0000256" key="1">
    <source>
        <dbReference type="ARBA" id="ARBA00004370"/>
    </source>
</evidence>
<keyword evidence="5" id="KW-1133">Transmembrane helix</keyword>
<comment type="subcellular location">
    <subcellularLocation>
        <location evidence="1">Membrane</location>
    </subcellularLocation>
</comment>
<dbReference type="Proteomes" id="UP001597059">
    <property type="component" value="Unassembled WGS sequence"/>
</dbReference>
<organism evidence="8 9">
    <name type="scientific">Rhodanobacter aciditrophus</name>
    <dbReference type="NCBI Taxonomy" id="1623218"/>
    <lineage>
        <taxon>Bacteria</taxon>
        <taxon>Pseudomonadati</taxon>
        <taxon>Pseudomonadota</taxon>
        <taxon>Gammaproteobacteria</taxon>
        <taxon>Lysobacterales</taxon>
        <taxon>Rhodanobacteraceae</taxon>
        <taxon>Rhodanobacter</taxon>
    </lineage>
</organism>
<keyword evidence="9" id="KW-1185">Reference proteome</keyword>
<proteinExistence type="inferred from homology"/>
<evidence type="ECO:0000256" key="5">
    <source>
        <dbReference type="SAM" id="Phobius"/>
    </source>
</evidence>
<dbReference type="InterPro" id="IPR032255">
    <property type="entry name" value="HBM"/>
</dbReference>
<dbReference type="PROSITE" id="PS50885">
    <property type="entry name" value="HAMP"/>
    <property type="match status" value="1"/>
</dbReference>
<feature type="domain" description="HAMP" evidence="7">
    <location>
        <begin position="303"/>
        <end position="355"/>
    </location>
</feature>
<dbReference type="PANTHER" id="PTHR32089:SF120">
    <property type="entry name" value="METHYL-ACCEPTING CHEMOTAXIS PROTEIN TLPQ"/>
    <property type="match status" value="1"/>
</dbReference>
<gene>
    <name evidence="8" type="ORF">ACFQ45_03750</name>
</gene>
<evidence type="ECO:0000256" key="2">
    <source>
        <dbReference type="ARBA" id="ARBA00023224"/>
    </source>
</evidence>
<sequence>MKNPMENCSIGAKLGLGFGFVLLITLIVAITSLLGINSLLDRAEKVHLSERLDNSVIALSEQRQLYLKVGTEEAYEKTLVLEAILREALLDANQRYDSPTSQRLVREATNSLEEYKTIFARFYRTQQEWNQTVQKINTKRKHIYQEVDHLLERLRNAGEIEAMVTTLYMSKNVHQSADIISEYVRKNRAVPITVIQEHIPNIASDLKRLSLRGPAQLSQHAVLQLFDEYSQLLMRTPELKRETEENSDMMLRLSETMSAKMIELGRYQQQVSQHLWDKVRTTLVIVTLLAILIGGFFAWSIQRMIVIPLKELMGAVDTISQGDLSQTFQTHRSDELGKLYNKMGNMSVSLNNLISQVTNSVSQLGTTSQQLTSIANDNQAMMKAQRDETDQVATAINQMSSTVAEVARNADTAAIATNRTDDLVNQGYLLVKSTVAQITNLATELNTTQDTMASLKHCSDNVGSILEVITAVAEQTNLLALNAAIEATKAGESGRGFAVVAEEVRDLAFRTRASTLEIEQLVDELQSGAQASLEQIQTSRNQSIKNADQAKTVLMLFENITEQMSQVQDMNQQIATAAEQQALVANEINCKVETVRHLADQTTTANRESVIEADNLKGLSQTLTALTESFITRQPN</sequence>
<evidence type="ECO:0000256" key="3">
    <source>
        <dbReference type="ARBA" id="ARBA00029447"/>
    </source>
</evidence>
<evidence type="ECO:0000313" key="8">
    <source>
        <dbReference type="EMBL" id="MFD1382464.1"/>
    </source>
</evidence>
<evidence type="ECO:0000259" key="7">
    <source>
        <dbReference type="PROSITE" id="PS50885"/>
    </source>
</evidence>
<keyword evidence="5" id="KW-0812">Transmembrane</keyword>
<dbReference type="InterPro" id="IPR003660">
    <property type="entry name" value="HAMP_dom"/>
</dbReference>
<feature type="transmembrane region" description="Helical" evidence="5">
    <location>
        <begin position="20"/>
        <end position="40"/>
    </location>
</feature>
<evidence type="ECO:0000259" key="6">
    <source>
        <dbReference type="PROSITE" id="PS50111"/>
    </source>
</evidence>
<feature type="transmembrane region" description="Helical" evidence="5">
    <location>
        <begin position="282"/>
        <end position="301"/>
    </location>
</feature>
<dbReference type="EMBL" id="JBHTMN010000004">
    <property type="protein sequence ID" value="MFD1382464.1"/>
    <property type="molecule type" value="Genomic_DNA"/>
</dbReference>
<dbReference type="Gene3D" id="1.10.287.950">
    <property type="entry name" value="Methyl-accepting chemotaxis protein"/>
    <property type="match status" value="1"/>
</dbReference>
<feature type="domain" description="Methyl-accepting transducer" evidence="6">
    <location>
        <begin position="360"/>
        <end position="596"/>
    </location>
</feature>
<reference evidence="9" key="1">
    <citation type="journal article" date="2019" name="Int. J. Syst. Evol. Microbiol.">
        <title>The Global Catalogue of Microorganisms (GCM) 10K type strain sequencing project: providing services to taxonomists for standard genome sequencing and annotation.</title>
        <authorList>
            <consortium name="The Broad Institute Genomics Platform"/>
            <consortium name="The Broad Institute Genome Sequencing Center for Infectious Disease"/>
            <person name="Wu L."/>
            <person name="Ma J."/>
        </authorList>
    </citation>
    <scope>NUCLEOTIDE SEQUENCE [LARGE SCALE GENOMIC DNA]</scope>
    <source>
        <strain evidence="9">JCM 30774</strain>
    </source>
</reference>
<dbReference type="CDD" id="cd06225">
    <property type="entry name" value="HAMP"/>
    <property type="match status" value="1"/>
</dbReference>
<dbReference type="Pfam" id="PF00672">
    <property type="entry name" value="HAMP"/>
    <property type="match status" value="1"/>
</dbReference>
<dbReference type="SMART" id="SM01358">
    <property type="entry name" value="HBM"/>
    <property type="match status" value="1"/>
</dbReference>
<comment type="similarity">
    <text evidence="3">Belongs to the methyl-accepting chemotaxis (MCP) protein family.</text>
</comment>
<dbReference type="PANTHER" id="PTHR32089">
    <property type="entry name" value="METHYL-ACCEPTING CHEMOTAXIS PROTEIN MCPB"/>
    <property type="match status" value="1"/>
</dbReference>
<protein>
    <submittedName>
        <fullName evidence="8">Methyl-accepting chemotaxis protein</fullName>
    </submittedName>
</protein>
<dbReference type="SMART" id="SM00304">
    <property type="entry name" value="HAMP"/>
    <property type="match status" value="2"/>
</dbReference>
<accession>A0ABW4AWX7</accession>